<proteinExistence type="predicted"/>
<protein>
    <submittedName>
        <fullName evidence="1">Ava_C0101 and related proteins</fullName>
    </submittedName>
</protein>
<gene>
    <name evidence="1" type="ORF">AVDCRST_MAG07-3156</name>
</gene>
<dbReference type="Pfam" id="PF19459">
    <property type="entry name" value="DUF5996"/>
    <property type="match status" value="1"/>
</dbReference>
<accession>A0A6J4M8K9</accession>
<dbReference type="InterPro" id="IPR046038">
    <property type="entry name" value="DUF5996"/>
</dbReference>
<dbReference type="AlphaFoldDB" id="A0A6J4M8K9"/>
<organism evidence="1">
    <name type="scientific">uncultured Frankineae bacterium</name>
    <dbReference type="NCBI Taxonomy" id="437475"/>
    <lineage>
        <taxon>Bacteria</taxon>
        <taxon>Bacillati</taxon>
        <taxon>Actinomycetota</taxon>
        <taxon>Actinomycetes</taxon>
        <taxon>Frankiales</taxon>
        <taxon>environmental samples</taxon>
    </lineage>
</organism>
<name>A0A6J4M8K9_9ACTN</name>
<evidence type="ECO:0000313" key="1">
    <source>
        <dbReference type="EMBL" id="CAA9352828.1"/>
    </source>
</evidence>
<dbReference type="EMBL" id="CADCUB010000149">
    <property type="protein sequence ID" value="CAA9352828.1"/>
    <property type="molecule type" value="Genomic_DNA"/>
</dbReference>
<sequence length="321" mass="34801">MTTTDHAGPPTARGVPTALPPVPLAAWSGTKDTLHRFLQVVGKVRLAQAPPRNHWWHVPFHLTGRGITSRPMGTDVVFSIDFDFVDHRLLVSSLSGDLASFALPGLSVAEFHSRVMAALEALGVRPAIRAVPFGLADSIPFAEDHAHAEYDPSAVLRYWQVLTWASLLLEQHAGRCLAKTSPVHHFWHTMDLAVTRFSDRVVTHGPDVDSVTREAYSHEVISAGFWFGDDDVPAPAFYSYTAPEPEGLAGDPLEPSSALWIPSRGAHLAVLPYEDVRTAADPAAAVLAFLESAYLAGARRAGWDVDRLRSACARSLAPPTS</sequence>
<reference evidence="1" key="1">
    <citation type="submission" date="2020-02" db="EMBL/GenBank/DDBJ databases">
        <authorList>
            <person name="Meier V. D."/>
        </authorList>
    </citation>
    <scope>NUCLEOTIDE SEQUENCE</scope>
    <source>
        <strain evidence="1">AVDCRST_MAG07</strain>
    </source>
</reference>